<dbReference type="GO" id="GO:0005886">
    <property type="term" value="C:plasma membrane"/>
    <property type="evidence" value="ECO:0007669"/>
    <property type="project" value="TreeGrafter"/>
</dbReference>
<dbReference type="PANTHER" id="PTHR30258">
    <property type="entry name" value="TYPE II SECRETION SYSTEM PROTEIN GSPE-RELATED"/>
    <property type="match status" value="1"/>
</dbReference>
<dbReference type="Gene3D" id="3.30.450.90">
    <property type="match status" value="1"/>
</dbReference>
<dbReference type="STRING" id="519424.AZF04_05920"/>
<evidence type="ECO:0000259" key="4">
    <source>
        <dbReference type="SMART" id="SM00382"/>
    </source>
</evidence>
<dbReference type="InterPro" id="IPR007831">
    <property type="entry name" value="T2SS_GspE_N"/>
</dbReference>
<dbReference type="GO" id="GO:0016887">
    <property type="term" value="F:ATP hydrolysis activity"/>
    <property type="evidence" value="ECO:0007669"/>
    <property type="project" value="TreeGrafter"/>
</dbReference>
<dbReference type="AlphaFoldDB" id="A0A162ECX9"/>
<dbReference type="SUPFAM" id="SSF160246">
    <property type="entry name" value="EspE N-terminal domain-like"/>
    <property type="match status" value="1"/>
</dbReference>
<evidence type="ECO:0000256" key="3">
    <source>
        <dbReference type="ARBA" id="ARBA00022840"/>
    </source>
</evidence>
<dbReference type="OrthoDB" id="9808272at2"/>
<dbReference type="Pfam" id="PF00437">
    <property type="entry name" value="T2SSE"/>
    <property type="match status" value="1"/>
</dbReference>
<dbReference type="SMART" id="SM00382">
    <property type="entry name" value="AAA"/>
    <property type="match status" value="1"/>
</dbReference>
<keyword evidence="2" id="KW-0547">Nucleotide-binding</keyword>
<organism evidence="5 6">
    <name type="scientific">Alkalihalobacillus trypoxylicola</name>
    <dbReference type="NCBI Taxonomy" id="519424"/>
    <lineage>
        <taxon>Bacteria</taxon>
        <taxon>Bacillati</taxon>
        <taxon>Bacillota</taxon>
        <taxon>Bacilli</taxon>
        <taxon>Bacillales</taxon>
        <taxon>Bacillaceae</taxon>
        <taxon>Alkalihalobacillus</taxon>
    </lineage>
</organism>
<dbReference type="FunFam" id="3.30.300.160:FF:000002">
    <property type="entry name" value="Type II secretion system protein E"/>
    <property type="match status" value="1"/>
</dbReference>
<dbReference type="FunFam" id="3.30.450.90:FF:000001">
    <property type="entry name" value="Type II secretion system ATPase GspE"/>
    <property type="match status" value="1"/>
</dbReference>
<dbReference type="Proteomes" id="UP000075806">
    <property type="component" value="Unassembled WGS sequence"/>
</dbReference>
<reference evidence="5" key="1">
    <citation type="submission" date="2016-02" db="EMBL/GenBank/DDBJ databases">
        <title>Genome sequence of Bacillus trypoxylicola KCTC 13244(T).</title>
        <authorList>
            <person name="Jeong H."/>
            <person name="Park S.-H."/>
            <person name="Choi S.-K."/>
        </authorList>
    </citation>
    <scope>NUCLEOTIDE SEQUENCE [LARGE SCALE GENOMIC DNA]</scope>
    <source>
        <strain evidence="5">KCTC 13244</strain>
    </source>
</reference>
<dbReference type="RefSeq" id="WP_061948579.1">
    <property type="nucleotide sequence ID" value="NZ_LTAO01000012.1"/>
</dbReference>
<evidence type="ECO:0000313" key="5">
    <source>
        <dbReference type="EMBL" id="KYG32301.1"/>
    </source>
</evidence>
<name>A0A162ECX9_9BACI</name>
<evidence type="ECO:0000256" key="1">
    <source>
        <dbReference type="ARBA" id="ARBA00006611"/>
    </source>
</evidence>
<dbReference type="InterPro" id="IPR037257">
    <property type="entry name" value="T2SS_E_N_sf"/>
</dbReference>
<dbReference type="Gene3D" id="3.30.300.160">
    <property type="entry name" value="Type II secretion system, protein E, N-terminal domain"/>
    <property type="match status" value="1"/>
</dbReference>
<comment type="caution">
    <text evidence="5">The sequence shown here is derived from an EMBL/GenBank/DDBJ whole genome shotgun (WGS) entry which is preliminary data.</text>
</comment>
<proteinExistence type="inferred from homology"/>
<dbReference type="Pfam" id="PF05157">
    <property type="entry name" value="MshEN"/>
    <property type="match status" value="1"/>
</dbReference>
<dbReference type="InterPro" id="IPR027417">
    <property type="entry name" value="P-loop_NTPase"/>
</dbReference>
<dbReference type="CDD" id="cd01129">
    <property type="entry name" value="PulE-GspE-like"/>
    <property type="match status" value="1"/>
</dbReference>
<dbReference type="FunFam" id="3.40.50.300:FF:000398">
    <property type="entry name" value="Type IV pilus assembly ATPase PilB"/>
    <property type="match status" value="1"/>
</dbReference>
<accession>A0A162ECX9</accession>
<keyword evidence="3" id="KW-0067">ATP-binding</keyword>
<comment type="similarity">
    <text evidence="1">Belongs to the GSP E family.</text>
</comment>
<gene>
    <name evidence="5" type="ORF">AZF04_05920</name>
</gene>
<feature type="domain" description="AAA+ ATPase" evidence="4">
    <location>
        <begin position="307"/>
        <end position="430"/>
    </location>
</feature>
<dbReference type="EMBL" id="LTAO01000012">
    <property type="protein sequence ID" value="KYG32301.1"/>
    <property type="molecule type" value="Genomic_DNA"/>
</dbReference>
<evidence type="ECO:0000313" key="6">
    <source>
        <dbReference type="Proteomes" id="UP000075806"/>
    </source>
</evidence>
<dbReference type="Gene3D" id="3.40.50.300">
    <property type="entry name" value="P-loop containing nucleotide triphosphate hydrolases"/>
    <property type="match status" value="1"/>
</dbReference>
<dbReference type="InterPro" id="IPR003593">
    <property type="entry name" value="AAA+_ATPase"/>
</dbReference>
<dbReference type="GO" id="GO:0005524">
    <property type="term" value="F:ATP binding"/>
    <property type="evidence" value="ECO:0007669"/>
    <property type="project" value="UniProtKB-KW"/>
</dbReference>
<sequence>MALTQRKRLGDLLVDAQKITEQQLQQALSTKKPEQKLGHYLMNEKWITEDELLEVLEIQLGLSRVHLNRYPFEPHLFRLVSKDFAKKHELIPLKQSGNQLLVAMADPMDFFAIEDLRMLTSFQIEPCLAKREEIIRAIERFYQLDSNVITELSQEAEVQGSQVEEADSDEAAPMIQLVNQILYSAYQQRASDIHIEPFETRVYIRYRIDGTLRTVRTFPKAVHPALTARIKIMAQLNITDYRLPSDGRTKFSLEGEELDLRISTLPTIFGEKIVVRLLNSKQLILNLADLNFSTDNEKIFRQLIEKPSGLILITGPTGSGKTSTLYTAIHHLNKEESNIVTIEDPVEYQLEGINQVQVNHQFGLTFAKGLRSILRQDPNIIMIGEIRDKETAENAIRASLTGHLVFSTLHTNDAIASIPRLIDMGMEPYLVVSALTGVLTQRLVRSVCTECKVSYEPTEMEKELLRKYQIEATTLYKGVGCPACDDSGYFGRIVIHELLQLNAKLRDMLMNQESLTVLKDEAIKEGMNILIKDGLEKAVKGITTIEEVLKVALEH</sequence>
<protein>
    <submittedName>
        <fullName evidence="5">Type II secretion system protein GspE</fullName>
    </submittedName>
</protein>
<dbReference type="PANTHER" id="PTHR30258:SF1">
    <property type="entry name" value="PROTEIN TRANSPORT PROTEIN HOFB HOMOLOG"/>
    <property type="match status" value="1"/>
</dbReference>
<evidence type="ECO:0000256" key="2">
    <source>
        <dbReference type="ARBA" id="ARBA00022741"/>
    </source>
</evidence>
<keyword evidence="6" id="KW-1185">Reference proteome</keyword>
<dbReference type="InterPro" id="IPR001482">
    <property type="entry name" value="T2SS/T4SS_dom"/>
</dbReference>
<dbReference type="SUPFAM" id="SSF52540">
    <property type="entry name" value="P-loop containing nucleoside triphosphate hydrolases"/>
    <property type="match status" value="1"/>
</dbReference>